<gene>
    <name evidence="1" type="ORF">Tco_0877693</name>
</gene>
<reference evidence="1" key="2">
    <citation type="submission" date="2022-01" db="EMBL/GenBank/DDBJ databases">
        <authorList>
            <person name="Yamashiro T."/>
            <person name="Shiraishi A."/>
            <person name="Satake H."/>
            <person name="Nakayama K."/>
        </authorList>
    </citation>
    <scope>NUCLEOTIDE SEQUENCE</scope>
</reference>
<dbReference type="EMBL" id="BQNB010013682">
    <property type="protein sequence ID" value="GJT18987.1"/>
    <property type="molecule type" value="Genomic_DNA"/>
</dbReference>
<proteinExistence type="predicted"/>
<evidence type="ECO:0000313" key="1">
    <source>
        <dbReference type="EMBL" id="GJT18987.1"/>
    </source>
</evidence>
<sequence>MEQRMECKSTPLLSRFCLVGSLRFFIRHEDMLTLDGRYLFQRDWVVVEGCSVSSLTTRIRELISAWERDTDSALSSIALRVLRRFKVDSHVIRTCGRDPTGIKNIGEILMGQPRIKHLKGDWAIIVTVKV</sequence>
<evidence type="ECO:0000313" key="2">
    <source>
        <dbReference type="Proteomes" id="UP001151760"/>
    </source>
</evidence>
<dbReference type="Proteomes" id="UP001151760">
    <property type="component" value="Unassembled WGS sequence"/>
</dbReference>
<protein>
    <submittedName>
        <fullName evidence="1">Uncharacterized protein</fullName>
    </submittedName>
</protein>
<reference evidence="1" key="1">
    <citation type="journal article" date="2022" name="Int. J. Mol. Sci.">
        <title>Draft Genome of Tanacetum Coccineum: Genomic Comparison of Closely Related Tanacetum-Family Plants.</title>
        <authorList>
            <person name="Yamashiro T."/>
            <person name="Shiraishi A."/>
            <person name="Nakayama K."/>
            <person name="Satake H."/>
        </authorList>
    </citation>
    <scope>NUCLEOTIDE SEQUENCE</scope>
</reference>
<organism evidence="1 2">
    <name type="scientific">Tanacetum coccineum</name>
    <dbReference type="NCBI Taxonomy" id="301880"/>
    <lineage>
        <taxon>Eukaryota</taxon>
        <taxon>Viridiplantae</taxon>
        <taxon>Streptophyta</taxon>
        <taxon>Embryophyta</taxon>
        <taxon>Tracheophyta</taxon>
        <taxon>Spermatophyta</taxon>
        <taxon>Magnoliopsida</taxon>
        <taxon>eudicotyledons</taxon>
        <taxon>Gunneridae</taxon>
        <taxon>Pentapetalae</taxon>
        <taxon>asterids</taxon>
        <taxon>campanulids</taxon>
        <taxon>Asterales</taxon>
        <taxon>Asteraceae</taxon>
        <taxon>Asteroideae</taxon>
        <taxon>Anthemideae</taxon>
        <taxon>Anthemidinae</taxon>
        <taxon>Tanacetum</taxon>
    </lineage>
</organism>
<keyword evidence="2" id="KW-1185">Reference proteome</keyword>
<accession>A0ABQ5BYW6</accession>
<name>A0ABQ5BYW6_9ASTR</name>
<comment type="caution">
    <text evidence="1">The sequence shown here is derived from an EMBL/GenBank/DDBJ whole genome shotgun (WGS) entry which is preliminary data.</text>
</comment>